<dbReference type="GO" id="GO:0005509">
    <property type="term" value="F:calcium ion binding"/>
    <property type="evidence" value="ECO:0007669"/>
    <property type="project" value="InterPro"/>
</dbReference>
<evidence type="ECO:0000259" key="2">
    <source>
        <dbReference type="PROSITE" id="PS50222"/>
    </source>
</evidence>
<dbReference type="Proteomes" id="UP000183529">
    <property type="component" value="Unassembled WGS sequence"/>
</dbReference>
<dbReference type="GeneID" id="61303953"/>
<dbReference type="InterPro" id="IPR011992">
    <property type="entry name" value="EF-hand-dom_pair"/>
</dbReference>
<comment type="caution">
    <text evidence="3">The sequence shown here is derived from an EMBL/GenBank/DDBJ whole genome shotgun (WGS) entry which is preliminary data.</text>
</comment>
<feature type="chain" id="PRO_5015053677" description="EF-hand domain-containing protein" evidence="1">
    <location>
        <begin position="26"/>
        <end position="106"/>
    </location>
</feature>
<organism evidence="3 4">
    <name type="scientific">Paraburkholderia tropica</name>
    <dbReference type="NCBI Taxonomy" id="92647"/>
    <lineage>
        <taxon>Bacteria</taxon>
        <taxon>Pseudomonadati</taxon>
        <taxon>Pseudomonadota</taxon>
        <taxon>Betaproteobacteria</taxon>
        <taxon>Burkholderiales</taxon>
        <taxon>Burkholderiaceae</taxon>
        <taxon>Paraburkholderia</taxon>
    </lineage>
</organism>
<feature type="domain" description="EF-hand" evidence="2">
    <location>
        <begin position="69"/>
        <end position="104"/>
    </location>
</feature>
<dbReference type="PROSITE" id="PS50222">
    <property type="entry name" value="EF_HAND_2"/>
    <property type="match status" value="1"/>
</dbReference>
<evidence type="ECO:0000313" key="3">
    <source>
        <dbReference type="EMBL" id="SEK04447.1"/>
    </source>
</evidence>
<protein>
    <recommendedName>
        <fullName evidence="2">EF-hand domain-containing protein</fullName>
    </recommendedName>
</protein>
<reference evidence="3 4" key="1">
    <citation type="submission" date="2016-10" db="EMBL/GenBank/DDBJ databases">
        <authorList>
            <person name="Varghese N."/>
            <person name="Submissions S."/>
        </authorList>
    </citation>
    <scope>NUCLEOTIDE SEQUENCE [LARGE SCALE GENOMIC DNA]</scope>
    <source>
        <strain evidence="3 4">LMG 22274</strain>
    </source>
</reference>
<feature type="signal peptide" evidence="1">
    <location>
        <begin position="1"/>
        <end position="25"/>
    </location>
</feature>
<dbReference type="RefSeq" id="WP_065057552.1">
    <property type="nucleotide sequence ID" value="NZ_CADFGN010000012.1"/>
</dbReference>
<dbReference type="EMBL" id="FNZM01000014">
    <property type="protein sequence ID" value="SEK04447.1"/>
    <property type="molecule type" value="Genomic_DNA"/>
</dbReference>
<dbReference type="SUPFAM" id="SSF47473">
    <property type="entry name" value="EF-hand"/>
    <property type="match status" value="1"/>
</dbReference>
<name>A0A1A5XMC0_9BURK</name>
<evidence type="ECO:0000313" key="4">
    <source>
        <dbReference type="Proteomes" id="UP000183529"/>
    </source>
</evidence>
<evidence type="ECO:0000256" key="1">
    <source>
        <dbReference type="SAM" id="SignalP"/>
    </source>
</evidence>
<sequence length="106" mass="11272">MKKMIAALVLCIVSAAATVPATALAQTTSTPPGAINSGRLERAMAQLPTRFAQANTSGDGKLTRAQAQSGMPMVAQHFDEIDTQHNGYITLAQIEDFMRERAAAVR</sequence>
<keyword evidence="1" id="KW-0732">Signal</keyword>
<gene>
    <name evidence="3" type="ORF">SAMN05216550_11456</name>
</gene>
<dbReference type="OrthoDB" id="5461251at2"/>
<dbReference type="InterPro" id="IPR002048">
    <property type="entry name" value="EF_hand_dom"/>
</dbReference>
<accession>A0A1A5XMC0</accession>
<proteinExistence type="predicted"/>
<dbReference type="AlphaFoldDB" id="A0A1A5XMC0"/>
<dbReference type="Gene3D" id="1.10.238.10">
    <property type="entry name" value="EF-hand"/>
    <property type="match status" value="1"/>
</dbReference>